<dbReference type="SUPFAM" id="SSF140736">
    <property type="entry name" value="Rv1873-like"/>
    <property type="match status" value="1"/>
</dbReference>
<gene>
    <name evidence="1" type="ORF">O7A60_27220</name>
</gene>
<dbReference type="PIRSF" id="PIRSF008546">
    <property type="entry name" value="UCP008546"/>
    <property type="match status" value="1"/>
</dbReference>
<sequence length="143" mass="16135">MDDQYNLQRFANAQDSVYGDALAMLRRGMMCTPYMELIFPRLATGRSDTEADPYAITSRDEAGAYLQSPILGGRYRECVGTLQRLSNVSARAVFGDEDTKKLHASLTLFSEASNDEFLLETIFDVWFDGEIDEGTMRKLYSMS</sequence>
<dbReference type="InterPro" id="IPR014937">
    <property type="entry name" value="DUF1810"/>
</dbReference>
<dbReference type="Pfam" id="PF08837">
    <property type="entry name" value="DUF1810"/>
    <property type="match status" value="1"/>
</dbReference>
<name>A0ABU8L382_9HYPH</name>
<dbReference type="InterPro" id="IPR036287">
    <property type="entry name" value="Rv1873-like_sf"/>
</dbReference>
<protein>
    <submittedName>
        <fullName evidence="1">DUF1810 family protein</fullName>
    </submittedName>
</protein>
<proteinExistence type="predicted"/>
<comment type="caution">
    <text evidence="1">The sequence shown here is derived from an EMBL/GenBank/DDBJ whole genome shotgun (WGS) entry which is preliminary data.</text>
</comment>
<keyword evidence="2" id="KW-1185">Reference proteome</keyword>
<evidence type="ECO:0000313" key="2">
    <source>
        <dbReference type="Proteomes" id="UP001387293"/>
    </source>
</evidence>
<dbReference type="Gene3D" id="1.25.40.380">
    <property type="entry name" value="Protein of unknown function DUF1810"/>
    <property type="match status" value="1"/>
</dbReference>
<organism evidence="1 2">
    <name type="scientific">Mesorhizobium salmacidum</name>
    <dbReference type="NCBI Taxonomy" id="3015171"/>
    <lineage>
        <taxon>Bacteria</taxon>
        <taxon>Pseudomonadati</taxon>
        <taxon>Pseudomonadota</taxon>
        <taxon>Alphaproteobacteria</taxon>
        <taxon>Hyphomicrobiales</taxon>
        <taxon>Phyllobacteriaceae</taxon>
        <taxon>Mesorhizobium</taxon>
    </lineage>
</organism>
<evidence type="ECO:0000313" key="1">
    <source>
        <dbReference type="EMBL" id="MEI9412415.1"/>
    </source>
</evidence>
<accession>A0ABU8L382</accession>
<dbReference type="Proteomes" id="UP001387293">
    <property type="component" value="Unassembled WGS sequence"/>
</dbReference>
<dbReference type="RefSeq" id="WP_337108817.1">
    <property type="nucleotide sequence ID" value="NZ_JAPYKS010000028.1"/>
</dbReference>
<dbReference type="EMBL" id="JAPYKS010000028">
    <property type="protein sequence ID" value="MEI9412415.1"/>
    <property type="molecule type" value="Genomic_DNA"/>
</dbReference>
<reference evidence="1 2" key="1">
    <citation type="submission" date="2022-12" db="EMBL/GenBank/DDBJ databases">
        <authorList>
            <person name="Muema E."/>
        </authorList>
    </citation>
    <scope>NUCLEOTIDE SEQUENCE [LARGE SCALE GENOMIC DNA]</scope>
    <source>
        <strain evidence="2">1326</strain>
    </source>
</reference>